<feature type="domain" description="SusD-like N-terminal" evidence="7">
    <location>
        <begin position="90"/>
        <end position="221"/>
    </location>
</feature>
<evidence type="ECO:0000313" key="9">
    <source>
        <dbReference type="Proteomes" id="UP000189739"/>
    </source>
</evidence>
<accession>A0A1S9PFQ7</accession>
<dbReference type="RefSeq" id="WP_078348537.1">
    <property type="nucleotide sequence ID" value="NZ_MBTF01000012.1"/>
</dbReference>
<evidence type="ECO:0000259" key="6">
    <source>
        <dbReference type="Pfam" id="PF07980"/>
    </source>
</evidence>
<dbReference type="InterPro" id="IPR033985">
    <property type="entry name" value="SusD-like_N"/>
</dbReference>
<comment type="similarity">
    <text evidence="2">Belongs to the SusD family.</text>
</comment>
<keyword evidence="5" id="KW-0998">Cell outer membrane</keyword>
<feature type="domain" description="RagB/SusD" evidence="6">
    <location>
        <begin position="347"/>
        <end position="447"/>
    </location>
</feature>
<dbReference type="Gene3D" id="1.25.40.390">
    <property type="match status" value="1"/>
</dbReference>
<comment type="subcellular location">
    <subcellularLocation>
        <location evidence="1">Cell outer membrane</location>
    </subcellularLocation>
</comment>
<dbReference type="Pfam" id="PF14322">
    <property type="entry name" value="SusD-like_3"/>
    <property type="match status" value="1"/>
</dbReference>
<dbReference type="AlphaFoldDB" id="A0A1S9PFQ7"/>
<dbReference type="SUPFAM" id="SSF48452">
    <property type="entry name" value="TPR-like"/>
    <property type="match status" value="1"/>
</dbReference>
<sequence length="479" mass="53424">MKTYYKFWILCLALVLGTGCKKGLDIAPASELSDSFLLTKKGATALLNGVYADGQFIADAGVNRIYVEEAVTDVLVNYRGALNIDVLPFQSFNWLPTAPFLSQFYSKNYTTIRDANILLSNIPNNPELSADEKKLMTAEARFLRGLAYYYLYGWFGPVPMITKPFTSATDDFNVPKAEETELLNFIESELIASANDLPGTIITTGKATKGAALGVLTKFYLQTKNWQKATATAKQVMDMNIYKLQTDYVALFDRANKGNPEMIFVYPALNKIGFGNVWTANALPPQYPTTVFNTATQVCMPLAFYKTFAAADKRRNLILTSYTSTTGALIDLTTGVEYQNPRSLKYPTDPAADERHHGNDFPLIRYADILLSRAEALVQEGAVTQEAVDLLNMVHTRAGLTAFTLTDLPDKNTFITALVKERGWEFYSEGKRREDLLRNGLFLKNATDRGLPAKDFQVRFPFPQSEVDANKKLVQNTGY</sequence>
<dbReference type="EMBL" id="MBTF01000012">
    <property type="protein sequence ID" value="OOQ59782.1"/>
    <property type="molecule type" value="Genomic_DNA"/>
</dbReference>
<evidence type="ECO:0000256" key="3">
    <source>
        <dbReference type="ARBA" id="ARBA00022729"/>
    </source>
</evidence>
<dbReference type="InterPro" id="IPR012944">
    <property type="entry name" value="SusD_RagB_dom"/>
</dbReference>
<dbReference type="PROSITE" id="PS51257">
    <property type="entry name" value="PROKAR_LIPOPROTEIN"/>
    <property type="match status" value="1"/>
</dbReference>
<organism evidence="8 9">
    <name type="scientific">Mucilaginibacter pedocola</name>
    <dbReference type="NCBI Taxonomy" id="1792845"/>
    <lineage>
        <taxon>Bacteria</taxon>
        <taxon>Pseudomonadati</taxon>
        <taxon>Bacteroidota</taxon>
        <taxon>Sphingobacteriia</taxon>
        <taxon>Sphingobacteriales</taxon>
        <taxon>Sphingobacteriaceae</taxon>
        <taxon>Mucilaginibacter</taxon>
    </lineage>
</organism>
<dbReference type="STRING" id="1792845.BC343_06425"/>
<dbReference type="InterPro" id="IPR011990">
    <property type="entry name" value="TPR-like_helical_dom_sf"/>
</dbReference>
<evidence type="ECO:0000256" key="2">
    <source>
        <dbReference type="ARBA" id="ARBA00006275"/>
    </source>
</evidence>
<evidence type="ECO:0000256" key="4">
    <source>
        <dbReference type="ARBA" id="ARBA00023136"/>
    </source>
</evidence>
<proteinExistence type="inferred from homology"/>
<dbReference type="Pfam" id="PF07980">
    <property type="entry name" value="SusD_RagB"/>
    <property type="match status" value="1"/>
</dbReference>
<keyword evidence="3" id="KW-0732">Signal</keyword>
<evidence type="ECO:0008006" key="10">
    <source>
        <dbReference type="Google" id="ProtNLM"/>
    </source>
</evidence>
<evidence type="ECO:0000259" key="7">
    <source>
        <dbReference type="Pfam" id="PF14322"/>
    </source>
</evidence>
<keyword evidence="4" id="KW-0472">Membrane</keyword>
<dbReference type="OrthoDB" id="636214at2"/>
<evidence type="ECO:0000313" key="8">
    <source>
        <dbReference type="EMBL" id="OOQ59782.1"/>
    </source>
</evidence>
<comment type="caution">
    <text evidence="8">The sequence shown here is derived from an EMBL/GenBank/DDBJ whole genome shotgun (WGS) entry which is preliminary data.</text>
</comment>
<evidence type="ECO:0000256" key="1">
    <source>
        <dbReference type="ARBA" id="ARBA00004442"/>
    </source>
</evidence>
<dbReference type="CDD" id="cd08977">
    <property type="entry name" value="SusD"/>
    <property type="match status" value="1"/>
</dbReference>
<gene>
    <name evidence="8" type="ORF">BC343_06425</name>
</gene>
<dbReference type="GO" id="GO:0009279">
    <property type="term" value="C:cell outer membrane"/>
    <property type="evidence" value="ECO:0007669"/>
    <property type="project" value="UniProtKB-SubCell"/>
</dbReference>
<protein>
    <recommendedName>
        <fullName evidence="10">Carbohydrate-binding protein SusD</fullName>
    </recommendedName>
</protein>
<dbReference type="Proteomes" id="UP000189739">
    <property type="component" value="Unassembled WGS sequence"/>
</dbReference>
<keyword evidence="9" id="KW-1185">Reference proteome</keyword>
<reference evidence="8 9" key="1">
    <citation type="submission" date="2016-07" db="EMBL/GenBank/DDBJ databases">
        <title>Genomic analysis of zinc-resistant bacterium Mucilaginibacter pedocola TBZ30.</title>
        <authorList>
            <person name="Huang J."/>
            <person name="Tang J."/>
        </authorList>
    </citation>
    <scope>NUCLEOTIDE SEQUENCE [LARGE SCALE GENOMIC DNA]</scope>
    <source>
        <strain evidence="8 9">TBZ30</strain>
    </source>
</reference>
<evidence type="ECO:0000256" key="5">
    <source>
        <dbReference type="ARBA" id="ARBA00023237"/>
    </source>
</evidence>
<name>A0A1S9PFQ7_9SPHI</name>